<dbReference type="AlphaFoldDB" id="A0A7J5ZIB4"/>
<keyword evidence="2" id="KW-1185">Reference proteome</keyword>
<evidence type="ECO:0000313" key="1">
    <source>
        <dbReference type="EMBL" id="KAF4070392.1"/>
    </source>
</evidence>
<dbReference type="Proteomes" id="UP000593565">
    <property type="component" value="Unassembled WGS sequence"/>
</dbReference>
<accession>A0A7J5ZIB4</accession>
<sequence length="68" mass="7899">MLCEYEVKECLLSPYESVQTPFRGSERHISSPGFAFGKNPREEQSYQREFNTLGQNVFVNQQIRPTQA</sequence>
<comment type="caution">
    <text evidence="1">The sequence shown here is derived from an EMBL/GenBank/DDBJ whole genome shotgun (WGS) entry which is preliminary data.</text>
</comment>
<organism evidence="1 2">
    <name type="scientific">Ameiurus melas</name>
    <name type="common">Black bullhead</name>
    <name type="synonym">Silurus melas</name>
    <dbReference type="NCBI Taxonomy" id="219545"/>
    <lineage>
        <taxon>Eukaryota</taxon>
        <taxon>Metazoa</taxon>
        <taxon>Chordata</taxon>
        <taxon>Craniata</taxon>
        <taxon>Vertebrata</taxon>
        <taxon>Euteleostomi</taxon>
        <taxon>Actinopterygii</taxon>
        <taxon>Neopterygii</taxon>
        <taxon>Teleostei</taxon>
        <taxon>Ostariophysi</taxon>
        <taxon>Siluriformes</taxon>
        <taxon>Ictaluridae</taxon>
        <taxon>Ameiurus</taxon>
    </lineage>
</organism>
<evidence type="ECO:0000313" key="2">
    <source>
        <dbReference type="Proteomes" id="UP000593565"/>
    </source>
</evidence>
<proteinExistence type="predicted"/>
<reference evidence="1 2" key="1">
    <citation type="submission" date="2020-02" db="EMBL/GenBank/DDBJ databases">
        <title>A chromosome-scale genome assembly of the black bullhead catfish (Ameiurus melas).</title>
        <authorList>
            <person name="Wen M."/>
            <person name="Zham M."/>
            <person name="Cabau C."/>
            <person name="Klopp C."/>
            <person name="Donnadieu C."/>
            <person name="Roques C."/>
            <person name="Bouchez O."/>
            <person name="Lampietro C."/>
            <person name="Jouanno E."/>
            <person name="Herpin A."/>
            <person name="Louis A."/>
            <person name="Berthelot C."/>
            <person name="Parey E."/>
            <person name="Roest-Crollius H."/>
            <person name="Braasch I."/>
            <person name="Postlethwait J."/>
            <person name="Robinson-Rechavi M."/>
            <person name="Echchiki A."/>
            <person name="Begum T."/>
            <person name="Montfort J."/>
            <person name="Schartl M."/>
            <person name="Bobe J."/>
            <person name="Guiguen Y."/>
        </authorList>
    </citation>
    <scope>NUCLEOTIDE SEQUENCE [LARGE SCALE GENOMIC DNA]</scope>
    <source>
        <strain evidence="1">M_S1</strain>
        <tissue evidence="1">Blood</tissue>
    </source>
</reference>
<name>A0A7J5ZIB4_AMEME</name>
<dbReference type="EMBL" id="JAAGNN010000029">
    <property type="protein sequence ID" value="KAF4070392.1"/>
    <property type="molecule type" value="Genomic_DNA"/>
</dbReference>
<protein>
    <submittedName>
        <fullName evidence="1">Uncharacterized protein</fullName>
    </submittedName>
</protein>
<gene>
    <name evidence="1" type="ORF">AMELA_G00284970</name>
</gene>